<evidence type="ECO:0000313" key="1">
    <source>
        <dbReference type="EMBL" id="SEW44151.1"/>
    </source>
</evidence>
<keyword evidence="2" id="KW-1185">Reference proteome</keyword>
<evidence type="ECO:0008006" key="3">
    <source>
        <dbReference type="Google" id="ProtNLM"/>
    </source>
</evidence>
<proteinExistence type="predicted"/>
<reference evidence="1 2" key="1">
    <citation type="submission" date="2016-10" db="EMBL/GenBank/DDBJ databases">
        <authorList>
            <person name="de Groot N.N."/>
        </authorList>
    </citation>
    <scope>NUCLEOTIDE SEQUENCE [LARGE SCALE GENOMIC DNA]</scope>
    <source>
        <strain evidence="1 2">DSM 9179</strain>
    </source>
</reference>
<sequence>MNKIDLKHVNNWMHRNARELDLKIWDCLFADGAAVAVADAMLAYQNEDGGFGHGLDPDNWNANSVPYASLYAIEALEMVGFYDMNHPVYQGIRKYLNATGPEQWIFTLPTNADYPHASFYNYDDQYNKVESTGVIMSLSAFVIKYASDLSVFDTVMQQLDSYIARFQENNLGDMGPSSYITLIDAIEKMGIKGYDYAKLQQRLITIVNQTMQKEEKQWGNYGYRPSDFIKTKNSMFRKGNEEIVEKECDFLIKTLPTNNVWPVSWRWFNNAKLYPKEETISLHMAKARKCIEKMLFLKEFNRI</sequence>
<dbReference type="InterPro" id="IPR008930">
    <property type="entry name" value="Terpenoid_cyclase/PrenylTrfase"/>
</dbReference>
<organism evidence="1 2">
    <name type="scientific">[Clostridium] fimetarium</name>
    <dbReference type="NCBI Taxonomy" id="99656"/>
    <lineage>
        <taxon>Bacteria</taxon>
        <taxon>Bacillati</taxon>
        <taxon>Bacillota</taxon>
        <taxon>Clostridia</taxon>
        <taxon>Lachnospirales</taxon>
        <taxon>Lachnospiraceae</taxon>
    </lineage>
</organism>
<dbReference type="STRING" id="99656.SAMN05421659_1228"/>
<name>A0A1I0RSF7_9FIRM</name>
<accession>A0A1I0RSF7</accession>
<dbReference type="OrthoDB" id="3286086at2"/>
<dbReference type="Proteomes" id="UP000199701">
    <property type="component" value="Unassembled WGS sequence"/>
</dbReference>
<dbReference type="AlphaFoldDB" id="A0A1I0RSF7"/>
<dbReference type="SUPFAM" id="SSF48239">
    <property type="entry name" value="Terpenoid cyclases/Protein prenyltransferases"/>
    <property type="match status" value="1"/>
</dbReference>
<protein>
    <recommendedName>
        <fullName evidence="3">Prenyltransferase and squalene oxidase repeat-containing protein</fullName>
    </recommendedName>
</protein>
<gene>
    <name evidence="1" type="ORF">SAMN05421659_1228</name>
</gene>
<dbReference type="RefSeq" id="WP_092457580.1">
    <property type="nucleotide sequence ID" value="NZ_FOJI01000022.1"/>
</dbReference>
<evidence type="ECO:0000313" key="2">
    <source>
        <dbReference type="Proteomes" id="UP000199701"/>
    </source>
</evidence>
<dbReference type="EMBL" id="FOJI01000022">
    <property type="protein sequence ID" value="SEW44151.1"/>
    <property type="molecule type" value="Genomic_DNA"/>
</dbReference>